<evidence type="ECO:0000256" key="1">
    <source>
        <dbReference type="SAM" id="Coils"/>
    </source>
</evidence>
<feature type="transmembrane region" description="Helical" evidence="3">
    <location>
        <begin position="32"/>
        <end position="50"/>
    </location>
</feature>
<feature type="region of interest" description="Disordered" evidence="2">
    <location>
        <begin position="1"/>
        <end position="27"/>
    </location>
</feature>
<dbReference type="EMBL" id="MTSD02000007">
    <property type="protein sequence ID" value="OOV86343.1"/>
    <property type="molecule type" value="Genomic_DNA"/>
</dbReference>
<keyword evidence="1" id="KW-0175">Coiled coil</keyword>
<keyword evidence="3" id="KW-0812">Transmembrane</keyword>
<dbReference type="Gene3D" id="1.10.287.1490">
    <property type="match status" value="1"/>
</dbReference>
<dbReference type="AlphaFoldDB" id="A0A1T1H928"/>
<dbReference type="STRING" id="966.BTA35_0214110"/>
<dbReference type="Proteomes" id="UP000190064">
    <property type="component" value="Unassembled WGS sequence"/>
</dbReference>
<gene>
    <name evidence="4" type="ORF">BTA35_0214110</name>
</gene>
<name>A0A1T1H928_OCELI</name>
<feature type="coiled-coil region" evidence="1">
    <location>
        <begin position="52"/>
        <end position="86"/>
    </location>
</feature>
<evidence type="ECO:0000256" key="3">
    <source>
        <dbReference type="SAM" id="Phobius"/>
    </source>
</evidence>
<reference evidence="4" key="1">
    <citation type="submission" date="2017-02" db="EMBL/GenBank/DDBJ databases">
        <title>Draft Genome Sequence of the Salt Water Bacterium Oceanospirillum linum ATCC 11336.</title>
        <authorList>
            <person name="Trachtenberg A.M."/>
            <person name="Carney J.G."/>
            <person name="Linnane J.D."/>
            <person name="Rheaume B.A."/>
            <person name="Pitts N.L."/>
            <person name="Mykles D.L."/>
            <person name="Maclea K.S."/>
        </authorList>
    </citation>
    <scope>NUCLEOTIDE SEQUENCE [LARGE SCALE GENOMIC DNA]</scope>
    <source>
        <strain evidence="4">ATCC 11336</strain>
    </source>
</reference>
<feature type="coiled-coil region" evidence="1">
    <location>
        <begin position="251"/>
        <end position="278"/>
    </location>
</feature>
<keyword evidence="3" id="KW-1133">Transmembrane helix</keyword>
<evidence type="ECO:0000256" key="2">
    <source>
        <dbReference type="SAM" id="MobiDB-lite"/>
    </source>
</evidence>
<protein>
    <submittedName>
        <fullName evidence="4">Uncharacterized protein</fullName>
    </submittedName>
</protein>
<evidence type="ECO:0000313" key="4">
    <source>
        <dbReference type="EMBL" id="OOV86343.1"/>
    </source>
</evidence>
<evidence type="ECO:0000313" key="5">
    <source>
        <dbReference type="Proteomes" id="UP000190064"/>
    </source>
</evidence>
<feature type="coiled-coil region" evidence="1">
    <location>
        <begin position="173"/>
        <end position="221"/>
    </location>
</feature>
<keyword evidence="5" id="KW-1185">Reference proteome</keyword>
<dbReference type="RefSeq" id="WP_078320458.1">
    <property type="nucleotide sequence ID" value="NZ_FXTS01000008.1"/>
</dbReference>
<comment type="caution">
    <text evidence="4">The sequence shown here is derived from an EMBL/GenBank/DDBJ whole genome shotgun (WGS) entry which is preliminary data.</text>
</comment>
<proteinExistence type="predicted"/>
<accession>A0A1T1H928</accession>
<sequence length="290" mass="31709">MSPDNMKITAQRDEPAPTRPGKPGGTGRSSKYVLWLVVALLVGAIGVALYQNTQLSGALKQQQASLEQATQRIQLLEDELVATGRDLSQSGSTLKKRLKDSEHEIRKLWDLSNKRNKVDIAQNKKTLDTLAKALKELEAAQKGQLAALADEKAVRENKDKALQTEQQVFNGRLVAISSDLAEARAALETLQDKQSRLDAGLDDLNSEVKDVKSRLSDMKQEQAGLGNEAMLNVKETLSVYGERLDAIDASRRQLTSNVTRLNTDVNRLQLEMKGLIKNNSPSAAASAPAQ</sequence>
<organism evidence="4 5">
    <name type="scientific">Oceanospirillum linum</name>
    <dbReference type="NCBI Taxonomy" id="966"/>
    <lineage>
        <taxon>Bacteria</taxon>
        <taxon>Pseudomonadati</taxon>
        <taxon>Pseudomonadota</taxon>
        <taxon>Gammaproteobacteria</taxon>
        <taxon>Oceanospirillales</taxon>
        <taxon>Oceanospirillaceae</taxon>
        <taxon>Oceanospirillum</taxon>
    </lineage>
</organism>
<keyword evidence="3" id="KW-0472">Membrane</keyword>